<keyword evidence="3" id="KW-1185">Reference proteome</keyword>
<dbReference type="Proteomes" id="UP001500433">
    <property type="component" value="Unassembled WGS sequence"/>
</dbReference>
<keyword evidence="1" id="KW-0812">Transmembrane</keyword>
<keyword evidence="1" id="KW-0472">Membrane</keyword>
<evidence type="ECO:0000313" key="2">
    <source>
        <dbReference type="EMBL" id="GAA4893266.1"/>
    </source>
</evidence>
<gene>
    <name evidence="2" type="ORF">GCM10023311_17200</name>
</gene>
<reference evidence="3" key="1">
    <citation type="journal article" date="2019" name="Int. J. Syst. Evol. Microbiol.">
        <title>The Global Catalogue of Microorganisms (GCM) 10K type strain sequencing project: providing services to taxonomists for standard genome sequencing and annotation.</title>
        <authorList>
            <consortium name="The Broad Institute Genomics Platform"/>
            <consortium name="The Broad Institute Genome Sequencing Center for Infectious Disease"/>
            <person name="Wu L."/>
            <person name="Ma J."/>
        </authorList>
    </citation>
    <scope>NUCLEOTIDE SEQUENCE [LARGE SCALE GENOMIC DNA]</scope>
    <source>
        <strain evidence="3">JCM 18274</strain>
    </source>
</reference>
<dbReference type="EMBL" id="BAABJH010000002">
    <property type="protein sequence ID" value="GAA4893266.1"/>
    <property type="molecule type" value="Genomic_DNA"/>
</dbReference>
<protein>
    <recommendedName>
        <fullName evidence="4">Glycerophosphoryl diester phosphodiesterase membrane domain-containing protein</fullName>
    </recommendedName>
</protein>
<feature type="transmembrane region" description="Helical" evidence="1">
    <location>
        <begin position="213"/>
        <end position="246"/>
    </location>
</feature>
<evidence type="ECO:0008006" key="4">
    <source>
        <dbReference type="Google" id="ProtNLM"/>
    </source>
</evidence>
<feature type="transmembrane region" description="Helical" evidence="1">
    <location>
        <begin position="57"/>
        <end position="80"/>
    </location>
</feature>
<feature type="transmembrane region" description="Helical" evidence="1">
    <location>
        <begin position="149"/>
        <end position="169"/>
    </location>
</feature>
<keyword evidence="1" id="KW-1133">Transmembrane helix</keyword>
<evidence type="ECO:0000313" key="3">
    <source>
        <dbReference type="Proteomes" id="UP001500433"/>
    </source>
</evidence>
<comment type="caution">
    <text evidence="2">The sequence shown here is derived from an EMBL/GenBank/DDBJ whole genome shotgun (WGS) entry which is preliminary data.</text>
</comment>
<sequence length="275" mass="31108">MATVLKKRLLLCLETNLIKMNSYNSLLEKIEHAKDLDFSNLIDSVIELFKKLWLKGFLVVLLMVGFAIVINVLFSLIGLAPKNNLPYGGFDMESFFSFYSETVIYSIPQTILMSTITMALIAAFYRICKQYVLGEEVVDDYFYFLKKAYFSKLLMLGIIHTAITVTAQFMFLIPYIYAFVPLAYFTVVFANNPDLSEVEIVKASFKLGNKKWLITFGTMFVAGLLGMLGLLGCGIGVLFTMSIVYLPVFFIYKEAVGFEDSSQIEQIGVNDDSDY</sequence>
<evidence type="ECO:0000256" key="1">
    <source>
        <dbReference type="SAM" id="Phobius"/>
    </source>
</evidence>
<proteinExistence type="predicted"/>
<organism evidence="2 3">
    <name type="scientific">Flaviramulus aquimarinus</name>
    <dbReference type="NCBI Taxonomy" id="1170456"/>
    <lineage>
        <taxon>Bacteria</taxon>
        <taxon>Pseudomonadati</taxon>
        <taxon>Bacteroidota</taxon>
        <taxon>Flavobacteriia</taxon>
        <taxon>Flavobacteriales</taxon>
        <taxon>Flavobacteriaceae</taxon>
        <taxon>Flaviramulus</taxon>
    </lineage>
</organism>
<name>A0ABP9F6T9_9FLAO</name>
<accession>A0ABP9F6T9</accession>
<feature type="transmembrane region" description="Helical" evidence="1">
    <location>
        <begin position="103"/>
        <end position="128"/>
    </location>
</feature>